<dbReference type="AlphaFoldDB" id="A0AAV2GRR5"/>
<gene>
    <name evidence="2" type="ORF">LTRI10_LOCUS51814</name>
</gene>
<keyword evidence="3" id="KW-1185">Reference proteome</keyword>
<name>A0AAV2GRR5_9ROSI</name>
<proteinExistence type="predicted"/>
<accession>A0AAV2GRR5</accession>
<evidence type="ECO:0000256" key="1">
    <source>
        <dbReference type="SAM" id="MobiDB-lite"/>
    </source>
</evidence>
<organism evidence="2 3">
    <name type="scientific">Linum trigynum</name>
    <dbReference type="NCBI Taxonomy" id="586398"/>
    <lineage>
        <taxon>Eukaryota</taxon>
        <taxon>Viridiplantae</taxon>
        <taxon>Streptophyta</taxon>
        <taxon>Embryophyta</taxon>
        <taxon>Tracheophyta</taxon>
        <taxon>Spermatophyta</taxon>
        <taxon>Magnoliopsida</taxon>
        <taxon>eudicotyledons</taxon>
        <taxon>Gunneridae</taxon>
        <taxon>Pentapetalae</taxon>
        <taxon>rosids</taxon>
        <taxon>fabids</taxon>
        <taxon>Malpighiales</taxon>
        <taxon>Linaceae</taxon>
        <taxon>Linum</taxon>
    </lineage>
</organism>
<reference evidence="2 3" key="1">
    <citation type="submission" date="2024-04" db="EMBL/GenBank/DDBJ databases">
        <authorList>
            <person name="Fracassetti M."/>
        </authorList>
    </citation>
    <scope>NUCLEOTIDE SEQUENCE [LARGE SCALE GENOMIC DNA]</scope>
</reference>
<evidence type="ECO:0000313" key="3">
    <source>
        <dbReference type="Proteomes" id="UP001497516"/>
    </source>
</evidence>
<protein>
    <submittedName>
        <fullName evidence="2">Uncharacterized protein</fullName>
    </submittedName>
</protein>
<evidence type="ECO:0000313" key="2">
    <source>
        <dbReference type="EMBL" id="CAL1412528.1"/>
    </source>
</evidence>
<dbReference type="Proteomes" id="UP001497516">
    <property type="component" value="Chromosome 9"/>
</dbReference>
<sequence length="73" mass="7713">MPLPLTLLSNTDLSFGAGPCRPLASGFLFCRCPSRRLVVADVGQEDDAHRTSNTLKQAPPSLISTIGAHHGAQ</sequence>
<feature type="region of interest" description="Disordered" evidence="1">
    <location>
        <begin position="46"/>
        <end position="73"/>
    </location>
</feature>
<dbReference type="EMBL" id="OZ034822">
    <property type="protein sequence ID" value="CAL1412528.1"/>
    <property type="molecule type" value="Genomic_DNA"/>
</dbReference>